<sequence length="179" mass="21084">MTQRVFWTDAEVEILRLAYADHSNDDIARVLDIPRSRVLTKAKSIGLRKSETYLAALRGNWPNRTAAYGSYRIDHYGFLQRKISYEKGHQSRRWRSVHLMVWIEANGPILPDYILVFKPGMHTNVLEEITLDRLECITKKEQLSRYTCNNYPPELRTIIRLRGELTKQINRRTKDGEEH</sequence>
<evidence type="ECO:0000313" key="2">
    <source>
        <dbReference type="Proteomes" id="UP001168096"/>
    </source>
</evidence>
<proteinExistence type="predicted"/>
<accession>A0ACC7M865</accession>
<gene>
    <name evidence="1" type="ORF">QPK29_008415</name>
</gene>
<keyword evidence="2" id="KW-1185">Reference proteome</keyword>
<protein>
    <submittedName>
        <fullName evidence="1">Uncharacterized protein</fullName>
    </submittedName>
</protein>
<reference evidence="1" key="1">
    <citation type="submission" date="2024-11" db="EMBL/GenBank/DDBJ databases">
        <title>Description of Massilia orientalis sp. nov., isolated from rhizosphere soil of Ageratina adenophora.</title>
        <authorList>
            <person name="Wang Y."/>
        </authorList>
    </citation>
    <scope>NUCLEOTIDE SEQUENCE</scope>
    <source>
        <strain evidence="1">YIM B02787</strain>
    </source>
</reference>
<evidence type="ECO:0000313" key="1">
    <source>
        <dbReference type="EMBL" id="MFJ1467730.1"/>
    </source>
</evidence>
<comment type="caution">
    <text evidence="1">The sequence shown here is derived from an EMBL/GenBank/DDBJ whole genome shotgun (WGS) entry which is preliminary data.</text>
</comment>
<dbReference type="Proteomes" id="UP001168096">
    <property type="component" value="Unassembled WGS sequence"/>
</dbReference>
<organism evidence="1 2">
    <name type="scientific">Massilia orientalis</name>
    <dbReference type="NCBI Taxonomy" id="3050128"/>
    <lineage>
        <taxon>Bacteria</taxon>
        <taxon>Pseudomonadati</taxon>
        <taxon>Pseudomonadota</taxon>
        <taxon>Betaproteobacteria</taxon>
        <taxon>Burkholderiales</taxon>
        <taxon>Oxalobacteraceae</taxon>
        <taxon>Telluria group</taxon>
        <taxon>Massilia</taxon>
    </lineage>
</organism>
<dbReference type="EMBL" id="JASNRB020000004">
    <property type="protein sequence ID" value="MFJ1467730.1"/>
    <property type="molecule type" value="Genomic_DNA"/>
</dbReference>
<name>A0ACC7M865_9BURK</name>